<keyword evidence="2" id="KW-0540">Nuclease</keyword>
<keyword evidence="1" id="KW-1133">Transmembrane helix</keyword>
<evidence type="ECO:0000256" key="1">
    <source>
        <dbReference type="SAM" id="Phobius"/>
    </source>
</evidence>
<sequence length="75" mass="8163">MVLAMLPLEKPFVTCMTMIKIGLLLSALLLSFVVPLLGLLMWLGLLEWIVLSPSPLQPPAPITIQISTGSQLPPR</sequence>
<protein>
    <submittedName>
        <fullName evidence="2">Endonuclease</fullName>
    </submittedName>
</protein>
<keyword evidence="2" id="KW-0255">Endonuclease</keyword>
<organism evidence="2">
    <name type="scientific">uncultured marine virus</name>
    <dbReference type="NCBI Taxonomy" id="186617"/>
    <lineage>
        <taxon>Viruses</taxon>
        <taxon>environmental samples</taxon>
    </lineage>
</organism>
<dbReference type="EMBL" id="KR029610">
    <property type="protein sequence ID" value="AKH48816.1"/>
    <property type="molecule type" value="Genomic_DNA"/>
</dbReference>
<keyword evidence="2" id="KW-0378">Hydrolase</keyword>
<dbReference type="GO" id="GO:0004519">
    <property type="term" value="F:endonuclease activity"/>
    <property type="evidence" value="ECO:0007669"/>
    <property type="project" value="UniProtKB-KW"/>
</dbReference>
<reference evidence="2" key="1">
    <citation type="journal article" date="2015" name="Front. Microbiol.">
        <title>Combining genomic sequencing methods to explore viral diversity and reveal potential virus-host interactions.</title>
        <authorList>
            <person name="Chow C.E."/>
            <person name="Winget D.M."/>
            <person name="White R.A.III."/>
            <person name="Hallam S.J."/>
            <person name="Suttle C.A."/>
        </authorList>
    </citation>
    <scope>NUCLEOTIDE SEQUENCE</scope>
    <source>
        <strain evidence="2">Oxic3_4</strain>
    </source>
</reference>
<keyword evidence="1" id="KW-0472">Membrane</keyword>
<proteinExistence type="predicted"/>
<reference evidence="2" key="2">
    <citation type="submission" date="2015-03" db="EMBL/GenBank/DDBJ databases">
        <authorList>
            <person name="Chow C.-E.T."/>
            <person name="Winget D.M."/>
            <person name="White R.A.III."/>
            <person name="Hallam S.J."/>
            <person name="Suttle C.A."/>
        </authorList>
    </citation>
    <scope>NUCLEOTIDE SEQUENCE</scope>
    <source>
        <strain evidence="2">Oxic3_4</strain>
    </source>
</reference>
<feature type="transmembrane region" description="Helical" evidence="1">
    <location>
        <begin position="21"/>
        <end position="45"/>
    </location>
</feature>
<keyword evidence="1" id="KW-0812">Transmembrane</keyword>
<evidence type="ECO:0000313" key="2">
    <source>
        <dbReference type="EMBL" id="AKH48816.1"/>
    </source>
</evidence>
<name>A0A0F7LCF0_9VIRU</name>
<accession>A0A0F7LCF0</accession>